<sequence>MPDTFTPDTPEQVRDAIAWAVSEESPLEIVARATKRTIGRPMQTANTLDLSGLSGIGLYEAEELICQAGPGTPLAEIEAALTAQNQRLAFEPMDLGVLLGGGEGRQSIAGVFACNLAGPRRIKDGAARDHLLGFTAVTGRGEIVKSGGRVVKNVTGYDLSKLVCGSWGTLAALTDLTFKVLPMPETETTLLLHGLDELTAVTAMSAAMGSAHDVSSAAHLPDGIAAGGVSGVATALRVEGFAPSVVARVAALTDELARFGAEITALEGEVSRALWRDLRDARPLAEPRERAVWKLSVAPMAGPRVVAAIRPLVAECAYFYDWAGGLVWLAVPPRGDAQADVVRGAVDAVGGHATLIRAAPEVRASVDSFHPQPAPLAALSTRVKKSFDPKGVLNPGRMTAGV</sequence>
<gene>
    <name evidence="4" type="ORF">SAMN05660686_04658</name>
</gene>
<organism evidence="4 5">
    <name type="scientific">Thalassobaculum litoreum DSM 18839</name>
    <dbReference type="NCBI Taxonomy" id="1123362"/>
    <lineage>
        <taxon>Bacteria</taxon>
        <taxon>Pseudomonadati</taxon>
        <taxon>Pseudomonadota</taxon>
        <taxon>Alphaproteobacteria</taxon>
        <taxon>Rhodospirillales</taxon>
        <taxon>Thalassobaculaceae</taxon>
        <taxon>Thalassobaculum</taxon>
    </lineage>
</organism>
<dbReference type="InterPro" id="IPR006094">
    <property type="entry name" value="Oxid_FAD_bind_N"/>
</dbReference>
<dbReference type="SUPFAM" id="SSF55103">
    <property type="entry name" value="FAD-linked oxidases, C-terminal domain"/>
    <property type="match status" value="1"/>
</dbReference>
<dbReference type="OrthoDB" id="9811557at2"/>
<dbReference type="InterPro" id="IPR016164">
    <property type="entry name" value="FAD-linked_Oxase-like_C"/>
</dbReference>
<dbReference type="Proteomes" id="UP000198615">
    <property type="component" value="Unassembled WGS sequence"/>
</dbReference>
<protein>
    <submittedName>
        <fullName evidence="4">Glycolate oxidase FAD binding subunit</fullName>
    </submittedName>
</protein>
<dbReference type="InterPro" id="IPR016166">
    <property type="entry name" value="FAD-bd_PCMH"/>
</dbReference>
<proteinExistence type="predicted"/>
<evidence type="ECO:0000256" key="2">
    <source>
        <dbReference type="ARBA" id="ARBA00022827"/>
    </source>
</evidence>
<reference evidence="4 5" key="1">
    <citation type="submission" date="2016-10" db="EMBL/GenBank/DDBJ databases">
        <authorList>
            <person name="Varghese N."/>
            <person name="Submissions S."/>
        </authorList>
    </citation>
    <scope>NUCLEOTIDE SEQUENCE [LARGE SCALE GENOMIC DNA]</scope>
    <source>
        <strain evidence="4 5">DSM 18839</strain>
    </source>
</reference>
<dbReference type="InterPro" id="IPR016169">
    <property type="entry name" value="FAD-bd_PCMH_sub2"/>
</dbReference>
<keyword evidence="5" id="KW-1185">Reference proteome</keyword>
<keyword evidence="2" id="KW-0274">FAD</keyword>
<dbReference type="PANTHER" id="PTHR11748">
    <property type="entry name" value="D-LACTATE DEHYDROGENASE"/>
    <property type="match status" value="1"/>
</dbReference>
<evidence type="ECO:0000313" key="4">
    <source>
        <dbReference type="EMBL" id="SDG50767.1"/>
    </source>
</evidence>
<accession>A0A8G2BPC0</accession>
<dbReference type="AlphaFoldDB" id="A0A8G2BPC0"/>
<dbReference type="PROSITE" id="PS51387">
    <property type="entry name" value="FAD_PCMH"/>
    <property type="match status" value="1"/>
</dbReference>
<comment type="caution">
    <text evidence="4">The sequence shown here is derived from an EMBL/GenBank/DDBJ whole genome shotgun (WGS) entry which is preliminary data.</text>
</comment>
<evidence type="ECO:0000259" key="3">
    <source>
        <dbReference type="PROSITE" id="PS51387"/>
    </source>
</evidence>
<name>A0A8G2BPC0_9PROT</name>
<dbReference type="GO" id="GO:0071949">
    <property type="term" value="F:FAD binding"/>
    <property type="evidence" value="ECO:0007669"/>
    <property type="project" value="InterPro"/>
</dbReference>
<dbReference type="GO" id="GO:0003824">
    <property type="term" value="F:catalytic activity"/>
    <property type="evidence" value="ECO:0007669"/>
    <property type="project" value="InterPro"/>
</dbReference>
<feature type="domain" description="FAD-binding PCMH-type" evidence="3">
    <location>
        <begin position="1"/>
        <end position="183"/>
    </location>
</feature>
<dbReference type="RefSeq" id="WP_093154226.1">
    <property type="nucleotide sequence ID" value="NZ_FNBW01000019.1"/>
</dbReference>
<evidence type="ECO:0000313" key="5">
    <source>
        <dbReference type="Proteomes" id="UP000198615"/>
    </source>
</evidence>
<keyword evidence="1" id="KW-0285">Flavoprotein</keyword>
<dbReference type="EMBL" id="FNBW01000019">
    <property type="protein sequence ID" value="SDG50767.1"/>
    <property type="molecule type" value="Genomic_DNA"/>
</dbReference>
<dbReference type="SUPFAM" id="SSF56176">
    <property type="entry name" value="FAD-binding/transporter-associated domain-like"/>
    <property type="match status" value="1"/>
</dbReference>
<dbReference type="Pfam" id="PF01565">
    <property type="entry name" value="FAD_binding_4"/>
    <property type="match status" value="1"/>
</dbReference>
<dbReference type="InterPro" id="IPR036318">
    <property type="entry name" value="FAD-bd_PCMH-like_sf"/>
</dbReference>
<dbReference type="PANTHER" id="PTHR11748:SF103">
    <property type="entry name" value="GLYCOLATE OXIDASE SUBUNIT GLCE"/>
    <property type="match status" value="1"/>
</dbReference>
<dbReference type="Gene3D" id="3.30.465.10">
    <property type="match status" value="1"/>
</dbReference>
<evidence type="ECO:0000256" key="1">
    <source>
        <dbReference type="ARBA" id="ARBA00022630"/>
    </source>
</evidence>